<accession>A0A453NCY0</accession>
<dbReference type="Gene3D" id="3.30.420.10">
    <property type="entry name" value="Ribonuclease H-like superfamily/Ribonuclease H"/>
    <property type="match status" value="1"/>
</dbReference>
<protein>
    <recommendedName>
        <fullName evidence="1">Integrase catalytic domain-containing protein</fullName>
    </recommendedName>
</protein>
<dbReference type="InterPro" id="IPR012337">
    <property type="entry name" value="RNaseH-like_sf"/>
</dbReference>
<dbReference type="PANTHER" id="PTHR37984">
    <property type="entry name" value="PROTEIN CBG26694"/>
    <property type="match status" value="1"/>
</dbReference>
<reference evidence="2" key="4">
    <citation type="submission" date="2019-03" db="UniProtKB">
        <authorList>
            <consortium name="EnsemblPlants"/>
        </authorList>
    </citation>
    <scope>IDENTIFICATION</scope>
</reference>
<proteinExistence type="predicted"/>
<dbReference type="AlphaFoldDB" id="A0A453NCY0"/>
<dbReference type="GO" id="GO:0015074">
    <property type="term" value="P:DNA integration"/>
    <property type="evidence" value="ECO:0007669"/>
    <property type="project" value="InterPro"/>
</dbReference>
<dbReference type="InterPro" id="IPR001584">
    <property type="entry name" value="Integrase_cat-core"/>
</dbReference>
<reference evidence="3" key="2">
    <citation type="journal article" date="2017" name="Nat. Plants">
        <title>The Aegilops tauschii genome reveals multiple impacts of transposons.</title>
        <authorList>
            <person name="Zhao G."/>
            <person name="Zou C."/>
            <person name="Li K."/>
            <person name="Wang K."/>
            <person name="Li T."/>
            <person name="Gao L."/>
            <person name="Zhang X."/>
            <person name="Wang H."/>
            <person name="Yang Z."/>
            <person name="Liu X."/>
            <person name="Jiang W."/>
            <person name="Mao L."/>
            <person name="Kong X."/>
            <person name="Jiao Y."/>
            <person name="Jia J."/>
        </authorList>
    </citation>
    <scope>NUCLEOTIDE SEQUENCE [LARGE SCALE GENOMIC DNA]</scope>
    <source>
        <strain evidence="3">cv. AL8/78</strain>
    </source>
</reference>
<reference evidence="3" key="1">
    <citation type="journal article" date="2014" name="Science">
        <title>Ancient hybridizations among the ancestral genomes of bread wheat.</title>
        <authorList>
            <consortium name="International Wheat Genome Sequencing Consortium,"/>
            <person name="Marcussen T."/>
            <person name="Sandve S.R."/>
            <person name="Heier L."/>
            <person name="Spannagl M."/>
            <person name="Pfeifer M."/>
            <person name="Jakobsen K.S."/>
            <person name="Wulff B.B."/>
            <person name="Steuernagel B."/>
            <person name="Mayer K.F."/>
            <person name="Olsen O.A."/>
        </authorList>
    </citation>
    <scope>NUCLEOTIDE SEQUENCE [LARGE SCALE GENOMIC DNA]</scope>
    <source>
        <strain evidence="3">cv. AL8/78</strain>
    </source>
</reference>
<dbReference type="InterPro" id="IPR036397">
    <property type="entry name" value="RNaseH_sf"/>
</dbReference>
<dbReference type="GO" id="GO:0003676">
    <property type="term" value="F:nucleic acid binding"/>
    <property type="evidence" value="ECO:0007669"/>
    <property type="project" value="InterPro"/>
</dbReference>
<name>A0A453NCY0_AEGTS</name>
<evidence type="ECO:0000313" key="2">
    <source>
        <dbReference type="EnsemblPlants" id="AET6Gv20331600.1"/>
    </source>
</evidence>
<dbReference type="EnsemblPlants" id="AET6Gv20331600.1">
    <property type="protein sequence ID" value="AET6Gv20331600.1"/>
    <property type="gene ID" value="AET6Gv20331600"/>
</dbReference>
<organism evidence="2 3">
    <name type="scientific">Aegilops tauschii subsp. strangulata</name>
    <name type="common">Goatgrass</name>
    <dbReference type="NCBI Taxonomy" id="200361"/>
    <lineage>
        <taxon>Eukaryota</taxon>
        <taxon>Viridiplantae</taxon>
        <taxon>Streptophyta</taxon>
        <taxon>Embryophyta</taxon>
        <taxon>Tracheophyta</taxon>
        <taxon>Spermatophyta</taxon>
        <taxon>Magnoliopsida</taxon>
        <taxon>Liliopsida</taxon>
        <taxon>Poales</taxon>
        <taxon>Poaceae</taxon>
        <taxon>BOP clade</taxon>
        <taxon>Pooideae</taxon>
        <taxon>Triticodae</taxon>
        <taxon>Triticeae</taxon>
        <taxon>Triticinae</taxon>
        <taxon>Aegilops</taxon>
    </lineage>
</organism>
<reference evidence="2" key="5">
    <citation type="journal article" date="2021" name="G3 (Bethesda)">
        <title>Aegilops tauschii genome assembly Aet v5.0 features greater sequence contiguity and improved annotation.</title>
        <authorList>
            <person name="Wang L."/>
            <person name="Zhu T."/>
            <person name="Rodriguez J.C."/>
            <person name="Deal K.R."/>
            <person name="Dubcovsky J."/>
            <person name="McGuire P.E."/>
            <person name="Lux T."/>
            <person name="Spannagl M."/>
            <person name="Mayer K.F.X."/>
            <person name="Baldrich P."/>
            <person name="Meyers B.C."/>
            <person name="Huo N."/>
            <person name="Gu Y.Q."/>
            <person name="Zhou H."/>
            <person name="Devos K.M."/>
            <person name="Bennetzen J.L."/>
            <person name="Unver T."/>
            <person name="Budak H."/>
            <person name="Gulick P.J."/>
            <person name="Galiba G."/>
            <person name="Kalapos B."/>
            <person name="Nelson D.R."/>
            <person name="Li P."/>
            <person name="You F.M."/>
            <person name="Luo M.C."/>
            <person name="Dvorak J."/>
        </authorList>
    </citation>
    <scope>NUCLEOTIDE SEQUENCE [LARGE SCALE GENOMIC DNA]</scope>
    <source>
        <strain evidence="2">cv. AL8/78</strain>
    </source>
</reference>
<dbReference type="InterPro" id="IPR050951">
    <property type="entry name" value="Retrovirus_Pol_polyprotein"/>
</dbReference>
<feature type="domain" description="Integrase catalytic" evidence="1">
    <location>
        <begin position="1"/>
        <end position="132"/>
    </location>
</feature>
<keyword evidence="3" id="KW-1185">Reference proteome</keyword>
<dbReference type="PROSITE" id="PS50994">
    <property type="entry name" value="INTEGRASE"/>
    <property type="match status" value="1"/>
</dbReference>
<evidence type="ECO:0000259" key="1">
    <source>
        <dbReference type="PROSITE" id="PS50994"/>
    </source>
</evidence>
<dbReference type="STRING" id="200361.A0A453NCY0"/>
<dbReference type="Pfam" id="PF00665">
    <property type="entry name" value="rve"/>
    <property type="match status" value="1"/>
</dbReference>
<dbReference type="SUPFAM" id="SSF53098">
    <property type="entry name" value="Ribonuclease H-like"/>
    <property type="match status" value="1"/>
</dbReference>
<reference evidence="2" key="3">
    <citation type="journal article" date="2017" name="Nature">
        <title>Genome sequence of the progenitor of the wheat D genome Aegilops tauschii.</title>
        <authorList>
            <person name="Luo M.C."/>
            <person name="Gu Y.Q."/>
            <person name="Puiu D."/>
            <person name="Wang H."/>
            <person name="Twardziok S.O."/>
            <person name="Deal K.R."/>
            <person name="Huo N."/>
            <person name="Zhu T."/>
            <person name="Wang L."/>
            <person name="Wang Y."/>
            <person name="McGuire P.E."/>
            <person name="Liu S."/>
            <person name="Long H."/>
            <person name="Ramasamy R.K."/>
            <person name="Rodriguez J.C."/>
            <person name="Van S.L."/>
            <person name="Yuan L."/>
            <person name="Wang Z."/>
            <person name="Xia Z."/>
            <person name="Xiao L."/>
            <person name="Anderson O.D."/>
            <person name="Ouyang S."/>
            <person name="Liang Y."/>
            <person name="Zimin A.V."/>
            <person name="Pertea G."/>
            <person name="Qi P."/>
            <person name="Bennetzen J.L."/>
            <person name="Dai X."/>
            <person name="Dawson M.W."/>
            <person name="Muller H.G."/>
            <person name="Kugler K."/>
            <person name="Rivarola-Duarte L."/>
            <person name="Spannagl M."/>
            <person name="Mayer K.F.X."/>
            <person name="Lu F.H."/>
            <person name="Bevan M.W."/>
            <person name="Leroy P."/>
            <person name="Li P."/>
            <person name="You F.M."/>
            <person name="Sun Q."/>
            <person name="Liu Z."/>
            <person name="Lyons E."/>
            <person name="Wicker T."/>
            <person name="Salzberg S.L."/>
            <person name="Devos K.M."/>
            <person name="Dvorak J."/>
        </authorList>
    </citation>
    <scope>NUCLEOTIDE SEQUENCE [LARGE SCALE GENOMIC DNA]</scope>
    <source>
        <strain evidence="2">cv. AL8/78</strain>
    </source>
</reference>
<sequence>MVGPLRTGRSSFTHVLVAVDKFTKWIEAKPIKNLEASTTVSFIRELTFKYGVPHSIITDNGSNFDSDEFRAFCASQGTRVDYASVAHPQSNGQAERENRLILKGLKPRLMRDLKHAAGAWVDELPSVLWGLR</sequence>
<dbReference type="Gramene" id="AET6Gv20331600.1">
    <property type="protein sequence ID" value="AET6Gv20331600.1"/>
    <property type="gene ID" value="AET6Gv20331600"/>
</dbReference>
<evidence type="ECO:0000313" key="3">
    <source>
        <dbReference type="Proteomes" id="UP000015105"/>
    </source>
</evidence>
<dbReference type="Proteomes" id="UP000015105">
    <property type="component" value="Chromosome 6D"/>
</dbReference>
<dbReference type="PANTHER" id="PTHR37984:SF5">
    <property type="entry name" value="PROTEIN NYNRIN-LIKE"/>
    <property type="match status" value="1"/>
</dbReference>